<reference evidence="1 2" key="2">
    <citation type="journal article" date="2022" name="Mol. Ecol. Resour.">
        <title>The genomes of chicory, endive, great burdock and yacon provide insights into Asteraceae paleo-polyploidization history and plant inulin production.</title>
        <authorList>
            <person name="Fan W."/>
            <person name="Wang S."/>
            <person name="Wang H."/>
            <person name="Wang A."/>
            <person name="Jiang F."/>
            <person name="Liu H."/>
            <person name="Zhao H."/>
            <person name="Xu D."/>
            <person name="Zhang Y."/>
        </authorList>
    </citation>
    <scope>NUCLEOTIDE SEQUENCE [LARGE SCALE GENOMIC DNA]</scope>
    <source>
        <strain evidence="2">cv. Niubang</strain>
    </source>
</reference>
<gene>
    <name evidence="1" type="ORF">L6452_44314</name>
</gene>
<reference evidence="2" key="1">
    <citation type="journal article" date="2022" name="Mol. Ecol. Resour.">
        <title>The genomes of chicory, endive, great burdock and yacon provide insights into Asteraceae palaeo-polyploidization history and plant inulin production.</title>
        <authorList>
            <person name="Fan W."/>
            <person name="Wang S."/>
            <person name="Wang H."/>
            <person name="Wang A."/>
            <person name="Jiang F."/>
            <person name="Liu H."/>
            <person name="Zhao H."/>
            <person name="Xu D."/>
            <person name="Zhang Y."/>
        </authorList>
    </citation>
    <scope>NUCLEOTIDE SEQUENCE [LARGE SCALE GENOMIC DNA]</scope>
    <source>
        <strain evidence="2">cv. Niubang</strain>
    </source>
</reference>
<keyword evidence="2" id="KW-1185">Reference proteome</keyword>
<organism evidence="1 2">
    <name type="scientific">Arctium lappa</name>
    <name type="common">Greater burdock</name>
    <name type="synonym">Lappa major</name>
    <dbReference type="NCBI Taxonomy" id="4217"/>
    <lineage>
        <taxon>Eukaryota</taxon>
        <taxon>Viridiplantae</taxon>
        <taxon>Streptophyta</taxon>
        <taxon>Embryophyta</taxon>
        <taxon>Tracheophyta</taxon>
        <taxon>Spermatophyta</taxon>
        <taxon>Magnoliopsida</taxon>
        <taxon>eudicotyledons</taxon>
        <taxon>Gunneridae</taxon>
        <taxon>Pentapetalae</taxon>
        <taxon>asterids</taxon>
        <taxon>campanulids</taxon>
        <taxon>Asterales</taxon>
        <taxon>Asteraceae</taxon>
        <taxon>Carduoideae</taxon>
        <taxon>Cardueae</taxon>
        <taxon>Arctiinae</taxon>
        <taxon>Arctium</taxon>
    </lineage>
</organism>
<evidence type="ECO:0000313" key="1">
    <source>
        <dbReference type="EMBL" id="KAI3665684.1"/>
    </source>
</evidence>
<proteinExistence type="predicted"/>
<dbReference type="Proteomes" id="UP001055879">
    <property type="component" value="Linkage Group LG18"/>
</dbReference>
<protein>
    <submittedName>
        <fullName evidence="1">Uncharacterized protein</fullName>
    </submittedName>
</protein>
<name>A0ACB8XEX6_ARCLA</name>
<accession>A0ACB8XEX6</accession>
<dbReference type="EMBL" id="CM042064">
    <property type="protein sequence ID" value="KAI3665684.1"/>
    <property type="molecule type" value="Genomic_DNA"/>
</dbReference>
<sequence>MKASTPNLKQNETETEKISHMTPAGQTQRQEQRVVEVPQQQLHPPPSTVAPVANGSNTSGAILVNAANSVSSALNNAREVIHKN</sequence>
<comment type="caution">
    <text evidence="1">The sequence shown here is derived from an EMBL/GenBank/DDBJ whole genome shotgun (WGS) entry which is preliminary data.</text>
</comment>
<evidence type="ECO:0000313" key="2">
    <source>
        <dbReference type="Proteomes" id="UP001055879"/>
    </source>
</evidence>